<dbReference type="OrthoDB" id="6722168at2759"/>
<dbReference type="InterPro" id="IPR038717">
    <property type="entry name" value="Tc1-like_DDE_dom"/>
</dbReference>
<evidence type="ECO:0000313" key="3">
    <source>
        <dbReference type="Proteomes" id="UP000410492"/>
    </source>
</evidence>
<organism evidence="2 3">
    <name type="scientific">Callosobruchus maculatus</name>
    <name type="common">Southern cowpea weevil</name>
    <name type="synonym">Pulse bruchid</name>
    <dbReference type="NCBI Taxonomy" id="64391"/>
    <lineage>
        <taxon>Eukaryota</taxon>
        <taxon>Metazoa</taxon>
        <taxon>Ecdysozoa</taxon>
        <taxon>Arthropoda</taxon>
        <taxon>Hexapoda</taxon>
        <taxon>Insecta</taxon>
        <taxon>Pterygota</taxon>
        <taxon>Neoptera</taxon>
        <taxon>Endopterygota</taxon>
        <taxon>Coleoptera</taxon>
        <taxon>Polyphaga</taxon>
        <taxon>Cucujiformia</taxon>
        <taxon>Chrysomeloidea</taxon>
        <taxon>Chrysomelidae</taxon>
        <taxon>Bruchinae</taxon>
        <taxon>Bruchini</taxon>
        <taxon>Callosobruchus</taxon>
    </lineage>
</organism>
<sequence length="146" mass="16825">MTSDGPGDLVEINDKMNSREYVDILENGFIPSYRIIYPEGPVNFVQDNSAVHRAHIVRNYFAQNSYNVIAWPAKSPDLNLIGNLWRIMVNKWETGEQLPNSRNNLNRHCRGIWESLRGTDVCRNLVGSMQRRLQARIDAEGGYIKY</sequence>
<feature type="domain" description="Tc1-like transposase DDE" evidence="1">
    <location>
        <begin position="25"/>
        <end position="100"/>
    </location>
</feature>
<gene>
    <name evidence="2" type="ORF">CALMAC_LOCUS15340</name>
</gene>
<evidence type="ECO:0000259" key="1">
    <source>
        <dbReference type="Pfam" id="PF13358"/>
    </source>
</evidence>
<dbReference type="Pfam" id="PF13358">
    <property type="entry name" value="DDE_3"/>
    <property type="match status" value="1"/>
</dbReference>
<name>A0A653D8G9_CALMS</name>
<dbReference type="GO" id="GO:0003676">
    <property type="term" value="F:nucleic acid binding"/>
    <property type="evidence" value="ECO:0007669"/>
    <property type="project" value="InterPro"/>
</dbReference>
<evidence type="ECO:0000313" key="2">
    <source>
        <dbReference type="EMBL" id="VEN56445.1"/>
    </source>
</evidence>
<accession>A0A653D8G9</accession>
<dbReference type="Proteomes" id="UP000410492">
    <property type="component" value="Unassembled WGS sequence"/>
</dbReference>
<keyword evidence="3" id="KW-1185">Reference proteome</keyword>
<dbReference type="AlphaFoldDB" id="A0A653D8G9"/>
<protein>
    <recommendedName>
        <fullName evidence="1">Tc1-like transposase DDE domain-containing protein</fullName>
    </recommendedName>
</protein>
<reference evidence="2 3" key="1">
    <citation type="submission" date="2019-01" db="EMBL/GenBank/DDBJ databases">
        <authorList>
            <person name="Sayadi A."/>
        </authorList>
    </citation>
    <scope>NUCLEOTIDE SEQUENCE [LARGE SCALE GENOMIC DNA]</scope>
</reference>
<proteinExistence type="predicted"/>
<dbReference type="EMBL" id="CAACVG010010712">
    <property type="protein sequence ID" value="VEN56445.1"/>
    <property type="molecule type" value="Genomic_DNA"/>
</dbReference>
<dbReference type="InterPro" id="IPR036397">
    <property type="entry name" value="RNaseH_sf"/>
</dbReference>
<dbReference type="Gene3D" id="3.30.420.10">
    <property type="entry name" value="Ribonuclease H-like superfamily/Ribonuclease H"/>
    <property type="match status" value="1"/>
</dbReference>